<dbReference type="RefSeq" id="WP_395511186.1">
    <property type="nucleotide sequence ID" value="NZ_JBBDHD010000052.1"/>
</dbReference>
<accession>A0ABW7PGA0</accession>
<name>A0ABW7PGA0_9ACTN</name>
<evidence type="ECO:0000313" key="1">
    <source>
        <dbReference type="EMBL" id="MFH7597407.1"/>
    </source>
</evidence>
<comment type="caution">
    <text evidence="1">The sequence shown here is derived from an EMBL/GenBank/DDBJ whole genome shotgun (WGS) entry which is preliminary data.</text>
</comment>
<proteinExistence type="predicted"/>
<dbReference type="EMBL" id="JBBDHD010000052">
    <property type="protein sequence ID" value="MFH7597407.1"/>
    <property type="molecule type" value="Genomic_DNA"/>
</dbReference>
<evidence type="ECO:0000313" key="2">
    <source>
        <dbReference type="Proteomes" id="UP001610631"/>
    </source>
</evidence>
<gene>
    <name evidence="1" type="ORF">WDV06_20235</name>
</gene>
<reference evidence="1 2" key="1">
    <citation type="submission" date="2024-03" db="EMBL/GenBank/DDBJ databases">
        <title>Whole genome sequencing of Streptomyces racemochromogenes, to identify antimicrobial biosynthetic gene clusters.</title>
        <authorList>
            <person name="Suryawanshi P."/>
            <person name="Krishnaraj P.U."/>
            <person name="Arun Y.P."/>
            <person name="Suryawanshi M.P."/>
            <person name="Rakshit O."/>
        </authorList>
    </citation>
    <scope>NUCLEOTIDE SEQUENCE [LARGE SCALE GENOMIC DNA]</scope>
    <source>
        <strain evidence="1 2">AUDT626</strain>
    </source>
</reference>
<organism evidence="1 2">
    <name type="scientific">Streptomyces racemochromogenes</name>
    <dbReference type="NCBI Taxonomy" id="67353"/>
    <lineage>
        <taxon>Bacteria</taxon>
        <taxon>Bacillati</taxon>
        <taxon>Actinomycetota</taxon>
        <taxon>Actinomycetes</taxon>
        <taxon>Kitasatosporales</taxon>
        <taxon>Streptomycetaceae</taxon>
        <taxon>Streptomyces</taxon>
    </lineage>
</organism>
<dbReference type="Proteomes" id="UP001610631">
    <property type="component" value="Unassembled WGS sequence"/>
</dbReference>
<sequence length="91" mass="10685">MTSSEAEYLDCLRGERRAYAWVMERYGGMPPQEAAEAAVRCYPYEPADDPYRWLVFHEEAWHWAMQAVHGHDYVVEQPELVHPPADYRALD</sequence>
<keyword evidence="2" id="KW-1185">Reference proteome</keyword>
<protein>
    <submittedName>
        <fullName evidence="1">Uncharacterized protein</fullName>
    </submittedName>
</protein>